<dbReference type="Gene3D" id="2.30.29.30">
    <property type="entry name" value="Pleckstrin-homology domain (PH domain)/Phosphotyrosine-binding domain (PTB)"/>
    <property type="match status" value="1"/>
</dbReference>
<proteinExistence type="predicted"/>
<evidence type="ECO:0000259" key="1">
    <source>
        <dbReference type="PROSITE" id="PS01179"/>
    </source>
</evidence>
<sequence>MSDKDPIVTVKDLPMTFTVKYLGSQPAKGLWGMKHTRKPVDYLVSQAKNLPANVILPVVRILITKQGISYQEITDKTTTCEPVHFPVDVISYGVQDLVYTRVFSMIVVTDDSLDNGIPFVCHSFVCESRDQARKITYALAAAFQDYSKRVREENKDLSKVKRFAIDLRSPEEQAEASEEETEA</sequence>
<dbReference type="InterPro" id="IPR011993">
    <property type="entry name" value="PH-like_dom_sf"/>
</dbReference>
<organism evidence="2 3">
    <name type="scientific">Exocentrus adspersus</name>
    <dbReference type="NCBI Taxonomy" id="1586481"/>
    <lineage>
        <taxon>Eukaryota</taxon>
        <taxon>Metazoa</taxon>
        <taxon>Ecdysozoa</taxon>
        <taxon>Arthropoda</taxon>
        <taxon>Hexapoda</taxon>
        <taxon>Insecta</taxon>
        <taxon>Pterygota</taxon>
        <taxon>Neoptera</taxon>
        <taxon>Endopterygota</taxon>
        <taxon>Coleoptera</taxon>
        <taxon>Polyphaga</taxon>
        <taxon>Cucujiformia</taxon>
        <taxon>Chrysomeloidea</taxon>
        <taxon>Cerambycidae</taxon>
        <taxon>Lamiinae</taxon>
        <taxon>Acanthocinini</taxon>
        <taxon>Exocentrus</taxon>
    </lineage>
</organism>
<dbReference type="InterPro" id="IPR051133">
    <property type="entry name" value="Adapter_Engulfment-Domain"/>
</dbReference>
<name>A0AAV8WCT2_9CUCU</name>
<accession>A0AAV8WCT2</accession>
<dbReference type="EMBL" id="JANEYG010000003">
    <property type="protein sequence ID" value="KAJ8923977.1"/>
    <property type="molecule type" value="Genomic_DNA"/>
</dbReference>
<dbReference type="SUPFAM" id="SSF50729">
    <property type="entry name" value="PH domain-like"/>
    <property type="match status" value="1"/>
</dbReference>
<dbReference type="InterPro" id="IPR006020">
    <property type="entry name" value="PTB/PI_dom"/>
</dbReference>
<dbReference type="CDD" id="cd13160">
    <property type="entry name" value="PTB_LDLRAP_insect-like"/>
    <property type="match status" value="1"/>
</dbReference>
<reference evidence="2 3" key="1">
    <citation type="journal article" date="2023" name="Insect Mol. Biol.">
        <title>Genome sequencing provides insights into the evolution of gene families encoding plant cell wall-degrading enzymes in longhorned beetles.</title>
        <authorList>
            <person name="Shin N.R."/>
            <person name="Okamura Y."/>
            <person name="Kirsch R."/>
            <person name="Pauchet Y."/>
        </authorList>
    </citation>
    <scope>NUCLEOTIDE SEQUENCE [LARGE SCALE GENOMIC DNA]</scope>
    <source>
        <strain evidence="2">EAD_L_NR</strain>
    </source>
</reference>
<gene>
    <name evidence="2" type="ORF">NQ315_006753</name>
</gene>
<dbReference type="PANTHER" id="PTHR11232">
    <property type="entry name" value="PHOSPHOTYROSINE INTERACTION DOMAIN-CONTAINING FAMILY MEMBER"/>
    <property type="match status" value="1"/>
</dbReference>
<dbReference type="PROSITE" id="PS01179">
    <property type="entry name" value="PID"/>
    <property type="match status" value="1"/>
</dbReference>
<evidence type="ECO:0000313" key="2">
    <source>
        <dbReference type="EMBL" id="KAJ8923977.1"/>
    </source>
</evidence>
<keyword evidence="3" id="KW-1185">Reference proteome</keyword>
<feature type="domain" description="PID" evidence="1">
    <location>
        <begin position="17"/>
        <end position="144"/>
    </location>
</feature>
<comment type="caution">
    <text evidence="2">The sequence shown here is derived from an EMBL/GenBank/DDBJ whole genome shotgun (WGS) entry which is preliminary data.</text>
</comment>
<evidence type="ECO:0000313" key="3">
    <source>
        <dbReference type="Proteomes" id="UP001159042"/>
    </source>
</evidence>
<dbReference type="PANTHER" id="PTHR11232:SF57">
    <property type="entry name" value="RE46159P"/>
    <property type="match status" value="1"/>
</dbReference>
<dbReference type="AlphaFoldDB" id="A0AAV8WCT2"/>
<dbReference type="Proteomes" id="UP001159042">
    <property type="component" value="Unassembled WGS sequence"/>
</dbReference>
<protein>
    <recommendedName>
        <fullName evidence="1">PID domain-containing protein</fullName>
    </recommendedName>
</protein>